<keyword evidence="1" id="KW-0472">Membrane</keyword>
<comment type="caution">
    <text evidence="2">The sequence shown here is derived from an EMBL/GenBank/DDBJ whole genome shotgun (WGS) entry which is preliminary data.</text>
</comment>
<name>A0A9X3R932_9BACI</name>
<organism evidence="2 3">
    <name type="scientific">Psychrobacillus psychrodurans</name>
    <dbReference type="NCBI Taxonomy" id="126157"/>
    <lineage>
        <taxon>Bacteria</taxon>
        <taxon>Bacillati</taxon>
        <taxon>Bacillota</taxon>
        <taxon>Bacilli</taxon>
        <taxon>Bacillales</taxon>
        <taxon>Bacillaceae</taxon>
        <taxon>Psychrobacillus</taxon>
    </lineage>
</organism>
<dbReference type="EMBL" id="JAMKBI010000004">
    <property type="protein sequence ID" value="MCZ8533039.1"/>
    <property type="molecule type" value="Genomic_DNA"/>
</dbReference>
<sequence>MVPEINLLPKMERQKSNSILITAIGFILFITVILLFFVQYFSIKGDIETLTAEETYSVAEREDLTQLVNEINMSGQGNIQTSVSFAESVSKPVSPLLIEVNALLEEHTYLREYDFTNQSINITIDVETMMSLSKFVDNLLVSEYFSDVKVESVTNFELSNSTESIEERFEIIPRYSAIINLDVNQSYLENGGVTP</sequence>
<evidence type="ECO:0000256" key="1">
    <source>
        <dbReference type="SAM" id="Phobius"/>
    </source>
</evidence>
<keyword evidence="1" id="KW-1133">Transmembrane helix</keyword>
<accession>A0A9X3R932</accession>
<dbReference type="AlphaFoldDB" id="A0A9X3R932"/>
<feature type="transmembrane region" description="Helical" evidence="1">
    <location>
        <begin position="20"/>
        <end position="41"/>
    </location>
</feature>
<dbReference type="RefSeq" id="WP_269921498.1">
    <property type="nucleotide sequence ID" value="NZ_JAMKBI010000004.1"/>
</dbReference>
<proteinExistence type="predicted"/>
<reference evidence="2" key="1">
    <citation type="submission" date="2022-05" db="EMBL/GenBank/DDBJ databases">
        <authorList>
            <person name="Colautti A."/>
            <person name="Iacumin L."/>
        </authorList>
    </citation>
    <scope>NUCLEOTIDE SEQUENCE</scope>
    <source>
        <strain evidence="2">DSM 30747</strain>
    </source>
</reference>
<protein>
    <submittedName>
        <fullName evidence="2">Uncharacterized protein</fullName>
    </submittedName>
</protein>
<keyword evidence="3" id="KW-1185">Reference proteome</keyword>
<gene>
    <name evidence="2" type="ORF">M9R61_06685</name>
</gene>
<evidence type="ECO:0000313" key="3">
    <source>
        <dbReference type="Proteomes" id="UP001152172"/>
    </source>
</evidence>
<dbReference type="Proteomes" id="UP001152172">
    <property type="component" value="Unassembled WGS sequence"/>
</dbReference>
<keyword evidence="1" id="KW-0812">Transmembrane</keyword>
<evidence type="ECO:0000313" key="2">
    <source>
        <dbReference type="EMBL" id="MCZ8533039.1"/>
    </source>
</evidence>